<keyword evidence="4" id="KW-1185">Reference proteome</keyword>
<dbReference type="SUPFAM" id="SSF53448">
    <property type="entry name" value="Nucleotide-diphospho-sugar transferases"/>
    <property type="match status" value="1"/>
</dbReference>
<dbReference type="PANTHER" id="PTHR19136">
    <property type="entry name" value="MOLYBDENUM COFACTOR GUANYLYLTRANSFERASE"/>
    <property type="match status" value="1"/>
</dbReference>
<keyword evidence="1" id="KW-0808">Transferase</keyword>
<comment type="caution">
    <text evidence="3">The sequence shown here is derived from an EMBL/GenBank/DDBJ whole genome shotgun (WGS) entry which is preliminary data.</text>
</comment>
<dbReference type="Gene3D" id="3.90.550.10">
    <property type="entry name" value="Spore Coat Polysaccharide Biosynthesis Protein SpsA, Chain A"/>
    <property type="match status" value="1"/>
</dbReference>
<dbReference type="PANTHER" id="PTHR19136:SF81">
    <property type="entry name" value="MOLYBDENUM COFACTOR GUANYLYLTRANSFERASE"/>
    <property type="match status" value="1"/>
</dbReference>
<dbReference type="RefSeq" id="WP_173057411.1">
    <property type="nucleotide sequence ID" value="NZ_BAABGO010000011.1"/>
</dbReference>
<reference evidence="3 4" key="1">
    <citation type="submission" date="2020-03" db="EMBL/GenBank/DDBJ databases">
        <title>Whole genome shotgun sequence of Phytohabitans houttuyneae NBRC 108639.</title>
        <authorList>
            <person name="Komaki H."/>
            <person name="Tamura T."/>
        </authorList>
    </citation>
    <scope>NUCLEOTIDE SEQUENCE [LARGE SCALE GENOMIC DNA]</scope>
    <source>
        <strain evidence="3 4">NBRC 108639</strain>
    </source>
</reference>
<dbReference type="EMBL" id="BLPF01000001">
    <property type="protein sequence ID" value="GFJ79949.1"/>
    <property type="molecule type" value="Genomic_DNA"/>
</dbReference>
<dbReference type="Proteomes" id="UP000482800">
    <property type="component" value="Unassembled WGS sequence"/>
</dbReference>
<dbReference type="InterPro" id="IPR025877">
    <property type="entry name" value="MobA-like_NTP_Trfase"/>
</dbReference>
<proteinExistence type="predicted"/>
<dbReference type="AlphaFoldDB" id="A0A6V8KCU4"/>
<reference evidence="3 4" key="2">
    <citation type="submission" date="2020-03" db="EMBL/GenBank/DDBJ databases">
        <authorList>
            <person name="Ichikawa N."/>
            <person name="Kimura A."/>
            <person name="Kitahashi Y."/>
            <person name="Uohara A."/>
        </authorList>
    </citation>
    <scope>NUCLEOTIDE SEQUENCE [LARGE SCALE GENOMIC DNA]</scope>
    <source>
        <strain evidence="3 4">NBRC 108639</strain>
    </source>
</reference>
<evidence type="ECO:0000256" key="1">
    <source>
        <dbReference type="ARBA" id="ARBA00022679"/>
    </source>
</evidence>
<evidence type="ECO:0000259" key="2">
    <source>
        <dbReference type="Pfam" id="PF12804"/>
    </source>
</evidence>
<accession>A0A6V8KCU4</accession>
<evidence type="ECO:0000313" key="3">
    <source>
        <dbReference type="EMBL" id="GFJ79949.1"/>
    </source>
</evidence>
<gene>
    <name evidence="3" type="ORF">Phou_041290</name>
</gene>
<dbReference type="GO" id="GO:0016779">
    <property type="term" value="F:nucleotidyltransferase activity"/>
    <property type="evidence" value="ECO:0007669"/>
    <property type="project" value="UniProtKB-ARBA"/>
</dbReference>
<feature type="domain" description="MobA-like NTP transferase" evidence="2">
    <location>
        <begin position="6"/>
        <end position="163"/>
    </location>
</feature>
<name>A0A6V8KCU4_9ACTN</name>
<sequence>MRDFAAIVLAGGAGRRLGGPAKPALPVGGHSMLGRVLGAVADAAPVVVVGKAPVDLPATVRATLEDPPGSGPVSAVAAGMALLPHAADHVAVLAADLPFLTPQAMGDLRRRLIDSTVDGVLYVDADGRRQFLCGVWHAAPLRAALDRLSTGRGLAGASMRALLADLDVREVAWTEPGPPPWFDCDTDEDLRQAEEWAR</sequence>
<evidence type="ECO:0000313" key="4">
    <source>
        <dbReference type="Proteomes" id="UP000482800"/>
    </source>
</evidence>
<organism evidence="3 4">
    <name type="scientific">Phytohabitans houttuyneae</name>
    <dbReference type="NCBI Taxonomy" id="1076126"/>
    <lineage>
        <taxon>Bacteria</taxon>
        <taxon>Bacillati</taxon>
        <taxon>Actinomycetota</taxon>
        <taxon>Actinomycetes</taxon>
        <taxon>Micromonosporales</taxon>
        <taxon>Micromonosporaceae</taxon>
    </lineage>
</organism>
<dbReference type="InterPro" id="IPR029044">
    <property type="entry name" value="Nucleotide-diphossugar_trans"/>
</dbReference>
<dbReference type="Pfam" id="PF12804">
    <property type="entry name" value="NTP_transf_3"/>
    <property type="match status" value="1"/>
</dbReference>
<protein>
    <recommendedName>
        <fullName evidence="2">MobA-like NTP transferase domain-containing protein</fullName>
    </recommendedName>
</protein>